<dbReference type="OrthoDB" id="10018698at2"/>
<proteinExistence type="predicted"/>
<dbReference type="RefSeq" id="WP_017841955.1">
    <property type="nucleotide sequence ID" value="NZ_CP035467.1"/>
</dbReference>
<name>A0A4P9URP9_METBY</name>
<evidence type="ECO:0000313" key="2">
    <source>
        <dbReference type="Proteomes" id="UP000305881"/>
    </source>
</evidence>
<protein>
    <submittedName>
        <fullName evidence="1">Uncharacterized protein</fullName>
    </submittedName>
</protein>
<sequence>MLAAICGSATGEVAGEDRAPQADVVRSKALTRGNIAEATEVLRDPTQMSGNFRQAVKNMAPAQAPSSSAGAARQNFPTIELVAKAMRTEKAGKVVLRVGNSLLHMRLDNSVSIMHNGALLNLRIDEITAEHVQVHLLEFNQTLILQ</sequence>
<dbReference type="AlphaFoldDB" id="A0A4P9URP9"/>
<dbReference type="Proteomes" id="UP000305881">
    <property type="component" value="Chromosome"/>
</dbReference>
<dbReference type="EMBL" id="CP035467">
    <property type="protein sequence ID" value="QCW84174.1"/>
    <property type="molecule type" value="Genomic_DNA"/>
</dbReference>
<dbReference type="KEGG" id="mbur:EQU24_19480"/>
<evidence type="ECO:0000313" key="1">
    <source>
        <dbReference type="EMBL" id="QCW84174.1"/>
    </source>
</evidence>
<accession>A0A4P9URP9</accession>
<organism evidence="1 2">
    <name type="scientific">Methylotuvimicrobium buryatense</name>
    <name type="common">Methylomicrobium buryatense</name>
    <dbReference type="NCBI Taxonomy" id="95641"/>
    <lineage>
        <taxon>Bacteria</taxon>
        <taxon>Pseudomonadati</taxon>
        <taxon>Pseudomonadota</taxon>
        <taxon>Gammaproteobacteria</taxon>
        <taxon>Methylococcales</taxon>
        <taxon>Methylococcaceae</taxon>
        <taxon>Methylotuvimicrobium</taxon>
    </lineage>
</organism>
<reference evidence="2" key="1">
    <citation type="journal article" date="2019" name="J. Bacteriol.">
        <title>A Mutagenic Screen Identifies a TonB-Dependent Receptor Required for the Lanthanide Metal Switch in the Type I Methanotroph 'Methylotuvimicrobium buryatense' 5GB1C.</title>
        <authorList>
            <person name="Groom J.D."/>
            <person name="Ford S.M."/>
            <person name="Pesesky M.W."/>
            <person name="Lidstrom M.E."/>
        </authorList>
    </citation>
    <scope>NUCLEOTIDE SEQUENCE [LARGE SCALE GENOMIC DNA]</scope>
    <source>
        <strain evidence="2">5GB1C</strain>
    </source>
</reference>
<keyword evidence="2" id="KW-1185">Reference proteome</keyword>
<gene>
    <name evidence="1" type="ORF">EQU24_19480</name>
</gene>